<dbReference type="PANTHER" id="PTHR47506">
    <property type="entry name" value="TRANSCRIPTIONAL REGULATORY PROTEIN"/>
    <property type="match status" value="1"/>
</dbReference>
<evidence type="ECO:0000256" key="3">
    <source>
        <dbReference type="ARBA" id="ARBA00023163"/>
    </source>
</evidence>
<dbReference type="Gene3D" id="1.10.357.10">
    <property type="entry name" value="Tetracycline Repressor, domain 2"/>
    <property type="match status" value="1"/>
</dbReference>
<dbReference type="PANTHER" id="PTHR47506:SF3">
    <property type="entry name" value="HTH-TYPE TRANSCRIPTIONAL REGULATOR LMRA"/>
    <property type="match status" value="1"/>
</dbReference>
<dbReference type="Pfam" id="PF21993">
    <property type="entry name" value="TetR_C_13_2"/>
    <property type="match status" value="1"/>
</dbReference>
<dbReference type="PROSITE" id="PS50977">
    <property type="entry name" value="HTH_TETR_2"/>
    <property type="match status" value="1"/>
</dbReference>
<accession>A0A1T4JUF6</accession>
<dbReference type="InterPro" id="IPR009057">
    <property type="entry name" value="Homeodomain-like_sf"/>
</dbReference>
<feature type="domain" description="HTH tetR-type" evidence="5">
    <location>
        <begin position="5"/>
        <end position="65"/>
    </location>
</feature>
<dbReference type="STRING" id="225324.SAMN02745126_00475"/>
<protein>
    <submittedName>
        <fullName evidence="6">Transcriptional regulator, TetR family</fullName>
    </submittedName>
</protein>
<organism evidence="6 7">
    <name type="scientific">Enhydrobacter aerosaccus</name>
    <dbReference type="NCBI Taxonomy" id="225324"/>
    <lineage>
        <taxon>Bacteria</taxon>
        <taxon>Pseudomonadati</taxon>
        <taxon>Pseudomonadota</taxon>
        <taxon>Alphaproteobacteria</taxon>
        <taxon>Hyphomicrobiales</taxon>
        <taxon>Enhydrobacter</taxon>
    </lineage>
</organism>
<keyword evidence="1" id="KW-0805">Transcription regulation</keyword>
<dbReference type="GO" id="GO:0003677">
    <property type="term" value="F:DNA binding"/>
    <property type="evidence" value="ECO:0007669"/>
    <property type="project" value="UniProtKB-UniRule"/>
</dbReference>
<dbReference type="SUPFAM" id="SSF48498">
    <property type="entry name" value="Tetracyclin repressor-like, C-terminal domain"/>
    <property type="match status" value="1"/>
</dbReference>
<dbReference type="AlphaFoldDB" id="A0A1T4JUF6"/>
<evidence type="ECO:0000256" key="2">
    <source>
        <dbReference type="ARBA" id="ARBA00023125"/>
    </source>
</evidence>
<keyword evidence="3" id="KW-0804">Transcription</keyword>
<dbReference type="InterPro" id="IPR054156">
    <property type="entry name" value="YxaF_TetR_C"/>
</dbReference>
<gene>
    <name evidence="6" type="ORF">SAMN02745126_00475</name>
</gene>
<keyword evidence="7" id="KW-1185">Reference proteome</keyword>
<dbReference type="OrthoDB" id="9811084at2"/>
<reference evidence="7" key="1">
    <citation type="submission" date="2017-02" db="EMBL/GenBank/DDBJ databases">
        <authorList>
            <person name="Varghese N."/>
            <person name="Submissions S."/>
        </authorList>
    </citation>
    <scope>NUCLEOTIDE SEQUENCE [LARGE SCALE GENOMIC DNA]</scope>
    <source>
        <strain evidence="7">ATCC 27094</strain>
    </source>
</reference>
<proteinExistence type="predicted"/>
<evidence type="ECO:0000313" key="7">
    <source>
        <dbReference type="Proteomes" id="UP000190092"/>
    </source>
</evidence>
<keyword evidence="2 4" id="KW-0238">DNA-binding</keyword>
<evidence type="ECO:0000313" key="6">
    <source>
        <dbReference type="EMBL" id="SJZ33768.1"/>
    </source>
</evidence>
<dbReference type="RefSeq" id="WP_085932208.1">
    <property type="nucleotide sequence ID" value="NZ_FUWJ01000001.1"/>
</dbReference>
<dbReference type="InterPro" id="IPR001647">
    <property type="entry name" value="HTH_TetR"/>
</dbReference>
<dbReference type="Pfam" id="PF00440">
    <property type="entry name" value="TetR_N"/>
    <property type="match status" value="1"/>
</dbReference>
<name>A0A1T4JUF6_9HYPH</name>
<evidence type="ECO:0000259" key="5">
    <source>
        <dbReference type="PROSITE" id="PS50977"/>
    </source>
</evidence>
<dbReference type="InterPro" id="IPR036271">
    <property type="entry name" value="Tet_transcr_reg_TetR-rel_C_sf"/>
</dbReference>
<dbReference type="EMBL" id="FUWJ01000001">
    <property type="protein sequence ID" value="SJZ33768.1"/>
    <property type="molecule type" value="Genomic_DNA"/>
</dbReference>
<evidence type="ECO:0000256" key="1">
    <source>
        <dbReference type="ARBA" id="ARBA00023015"/>
    </source>
</evidence>
<feature type="DNA-binding region" description="H-T-H motif" evidence="4">
    <location>
        <begin position="28"/>
        <end position="47"/>
    </location>
</feature>
<evidence type="ECO:0000256" key="4">
    <source>
        <dbReference type="PROSITE-ProRule" id="PRU00335"/>
    </source>
</evidence>
<sequence>MAPPRKHRDALLGSAVTLFRKQGYAATGLAEILEASGAPKGSLYHYFPGGKAEIGAEAVQRAGETVAATLRTLAAEASSPGELLERYLTLLAGWMRKSGYRDGCPITTTLLETVPEHGAIRDAGQAAFAAWAEIIADSARRSGIAPKRAASLARFAIAALEGALIQCRVNGDDTPLKEAAIELRALFDGSRTGRR</sequence>
<dbReference type="SUPFAM" id="SSF46689">
    <property type="entry name" value="Homeodomain-like"/>
    <property type="match status" value="1"/>
</dbReference>
<dbReference type="Proteomes" id="UP000190092">
    <property type="component" value="Unassembled WGS sequence"/>
</dbReference>